<reference evidence="3" key="1">
    <citation type="submission" date="2017-08" db="EMBL/GenBank/DDBJ databases">
        <authorList>
            <person name="Varghese N."/>
            <person name="Submissions S."/>
        </authorList>
    </citation>
    <scope>NUCLEOTIDE SEQUENCE [LARGE SCALE GENOMIC DNA]</scope>
    <source>
        <strain evidence="3">DSM 4725</strain>
    </source>
</reference>
<evidence type="ECO:0000313" key="3">
    <source>
        <dbReference type="Proteomes" id="UP000219435"/>
    </source>
</evidence>
<dbReference type="PROSITE" id="PS51257">
    <property type="entry name" value="PROKAR_LIPOPROTEIN"/>
    <property type="match status" value="1"/>
</dbReference>
<dbReference type="AlphaFoldDB" id="A0A285VAI8"/>
<proteinExistence type="predicted"/>
<dbReference type="Proteomes" id="UP000219435">
    <property type="component" value="Unassembled WGS sequence"/>
</dbReference>
<organism evidence="2 3">
    <name type="scientific">Blastococcus aggregatus</name>
    <dbReference type="NCBI Taxonomy" id="38502"/>
    <lineage>
        <taxon>Bacteria</taxon>
        <taxon>Bacillati</taxon>
        <taxon>Actinomycetota</taxon>
        <taxon>Actinomycetes</taxon>
        <taxon>Geodermatophilales</taxon>
        <taxon>Geodermatophilaceae</taxon>
        <taxon>Blastococcus</taxon>
    </lineage>
</organism>
<feature type="chain" id="PRO_5038397524" description="Lipoprotein" evidence="1">
    <location>
        <begin position="25"/>
        <end position="147"/>
    </location>
</feature>
<protein>
    <recommendedName>
        <fullName evidence="4">Lipoprotein</fullName>
    </recommendedName>
</protein>
<sequence length="147" mass="15671">MARVTARRWLPPLALLAFAVSACGADDQERLLEAWERDGRAVSDADLQMYAGPAHCQQDAALILSFSVPRESPAAGGSFVRDPEGVMDDYTAASFHADAELPDDALPTGYENAAGVELWLADDGSTAYLVDDDTVEAWPALEPSVCA</sequence>
<accession>A0A285VAI8</accession>
<evidence type="ECO:0008006" key="4">
    <source>
        <dbReference type="Google" id="ProtNLM"/>
    </source>
</evidence>
<evidence type="ECO:0000256" key="1">
    <source>
        <dbReference type="SAM" id="SignalP"/>
    </source>
</evidence>
<keyword evidence="1" id="KW-0732">Signal</keyword>
<keyword evidence="3" id="KW-1185">Reference proteome</keyword>
<evidence type="ECO:0000313" key="2">
    <source>
        <dbReference type="EMBL" id="SOC50967.1"/>
    </source>
</evidence>
<gene>
    <name evidence="2" type="ORF">SAMN05660748_3698</name>
</gene>
<dbReference type="EMBL" id="OBQI01000005">
    <property type="protein sequence ID" value="SOC50967.1"/>
    <property type="molecule type" value="Genomic_DNA"/>
</dbReference>
<name>A0A285VAI8_9ACTN</name>
<feature type="signal peptide" evidence="1">
    <location>
        <begin position="1"/>
        <end position="24"/>
    </location>
</feature>